<evidence type="ECO:0000313" key="3">
    <source>
        <dbReference type="Proteomes" id="UP000799772"/>
    </source>
</evidence>
<comment type="caution">
    <text evidence="2">The sequence shown here is derived from an EMBL/GenBank/DDBJ whole genome shotgun (WGS) entry which is preliminary data.</text>
</comment>
<feature type="domain" description="3'-5' exonuclease" evidence="1">
    <location>
        <begin position="11"/>
        <end position="208"/>
    </location>
</feature>
<dbReference type="PANTHER" id="PTHR43040:SF1">
    <property type="entry name" value="RIBONUCLEASE D"/>
    <property type="match status" value="1"/>
</dbReference>
<sequence>MSSSSSRSAVTIVDSEEAVRSLLEKITGLPVYPPSLYCDLEGVKLSRHGSISIFSLYVRPTQQAYLIDVHTLGAKAFDTATADNVSLRTILESTTIPKVFFDIRNDSDALFAHYKISVAEVKDLQLMELATRSFGKKFVAGLAKCIERDSSLSHAERTDWMQTKEDVTKLYAPESGGTYEVFNERPMRQVISQYCERDVALLPHLFDIYDAKLRKPGMSHWPGKVQAATLDRIEESQSAGYDPNSSFKTYAPGTW</sequence>
<evidence type="ECO:0000313" key="2">
    <source>
        <dbReference type="EMBL" id="KAF2093962.1"/>
    </source>
</evidence>
<dbReference type="InterPro" id="IPR002562">
    <property type="entry name" value="3'-5'_exonuclease_dom"/>
</dbReference>
<dbReference type="Gene3D" id="3.30.420.10">
    <property type="entry name" value="Ribonuclease H-like superfamily/Ribonuclease H"/>
    <property type="match status" value="1"/>
</dbReference>
<dbReference type="PANTHER" id="PTHR43040">
    <property type="entry name" value="RIBONUCLEASE D"/>
    <property type="match status" value="1"/>
</dbReference>
<dbReference type="GO" id="GO:0003676">
    <property type="term" value="F:nucleic acid binding"/>
    <property type="evidence" value="ECO:0007669"/>
    <property type="project" value="InterPro"/>
</dbReference>
<dbReference type="Pfam" id="PF01612">
    <property type="entry name" value="DNA_pol_A_exo1"/>
    <property type="match status" value="1"/>
</dbReference>
<organism evidence="2 3">
    <name type="scientific">Rhizodiscina lignyota</name>
    <dbReference type="NCBI Taxonomy" id="1504668"/>
    <lineage>
        <taxon>Eukaryota</taxon>
        <taxon>Fungi</taxon>
        <taxon>Dikarya</taxon>
        <taxon>Ascomycota</taxon>
        <taxon>Pezizomycotina</taxon>
        <taxon>Dothideomycetes</taxon>
        <taxon>Pleosporomycetidae</taxon>
        <taxon>Aulographales</taxon>
        <taxon>Rhizodiscinaceae</taxon>
        <taxon>Rhizodiscina</taxon>
    </lineage>
</organism>
<gene>
    <name evidence="2" type="ORF">NA57DRAFT_68961</name>
</gene>
<dbReference type="SUPFAM" id="SSF53098">
    <property type="entry name" value="Ribonuclease H-like"/>
    <property type="match status" value="1"/>
</dbReference>
<keyword evidence="3" id="KW-1185">Reference proteome</keyword>
<reference evidence="2" key="1">
    <citation type="journal article" date="2020" name="Stud. Mycol.">
        <title>101 Dothideomycetes genomes: a test case for predicting lifestyles and emergence of pathogens.</title>
        <authorList>
            <person name="Haridas S."/>
            <person name="Albert R."/>
            <person name="Binder M."/>
            <person name="Bloem J."/>
            <person name="Labutti K."/>
            <person name="Salamov A."/>
            <person name="Andreopoulos B."/>
            <person name="Baker S."/>
            <person name="Barry K."/>
            <person name="Bills G."/>
            <person name="Bluhm B."/>
            <person name="Cannon C."/>
            <person name="Castanera R."/>
            <person name="Culley D."/>
            <person name="Daum C."/>
            <person name="Ezra D."/>
            <person name="Gonzalez J."/>
            <person name="Henrissat B."/>
            <person name="Kuo A."/>
            <person name="Liang C."/>
            <person name="Lipzen A."/>
            <person name="Lutzoni F."/>
            <person name="Magnuson J."/>
            <person name="Mondo S."/>
            <person name="Nolan M."/>
            <person name="Ohm R."/>
            <person name="Pangilinan J."/>
            <person name="Park H.-J."/>
            <person name="Ramirez L."/>
            <person name="Alfaro M."/>
            <person name="Sun H."/>
            <person name="Tritt A."/>
            <person name="Yoshinaga Y."/>
            <person name="Zwiers L.-H."/>
            <person name="Turgeon B."/>
            <person name="Goodwin S."/>
            <person name="Spatafora J."/>
            <person name="Crous P."/>
            <person name="Grigoriev I."/>
        </authorList>
    </citation>
    <scope>NUCLEOTIDE SEQUENCE</scope>
    <source>
        <strain evidence="2">CBS 133067</strain>
    </source>
</reference>
<proteinExistence type="predicted"/>
<name>A0A9P4I8F9_9PEZI</name>
<evidence type="ECO:0000259" key="1">
    <source>
        <dbReference type="Pfam" id="PF01612"/>
    </source>
</evidence>
<dbReference type="GO" id="GO:0006139">
    <property type="term" value="P:nucleobase-containing compound metabolic process"/>
    <property type="evidence" value="ECO:0007669"/>
    <property type="project" value="InterPro"/>
</dbReference>
<dbReference type="OrthoDB" id="26838at2759"/>
<dbReference type="GO" id="GO:0008408">
    <property type="term" value="F:3'-5' exonuclease activity"/>
    <property type="evidence" value="ECO:0007669"/>
    <property type="project" value="InterPro"/>
</dbReference>
<dbReference type="EMBL" id="ML978136">
    <property type="protein sequence ID" value="KAF2093962.1"/>
    <property type="molecule type" value="Genomic_DNA"/>
</dbReference>
<dbReference type="Proteomes" id="UP000799772">
    <property type="component" value="Unassembled WGS sequence"/>
</dbReference>
<protein>
    <recommendedName>
        <fullName evidence="1">3'-5' exonuclease domain-containing protein</fullName>
    </recommendedName>
</protein>
<dbReference type="InterPro" id="IPR012337">
    <property type="entry name" value="RNaseH-like_sf"/>
</dbReference>
<dbReference type="InterPro" id="IPR036397">
    <property type="entry name" value="RNaseH_sf"/>
</dbReference>
<dbReference type="AlphaFoldDB" id="A0A9P4I8F9"/>
<accession>A0A9P4I8F9</accession>